<dbReference type="PROSITE" id="PS00716">
    <property type="entry name" value="SIGMA70_2"/>
    <property type="match status" value="1"/>
</dbReference>
<dbReference type="Gene3D" id="1.20.120.1810">
    <property type="match status" value="1"/>
</dbReference>
<evidence type="ECO:0000259" key="9">
    <source>
        <dbReference type="PROSITE" id="PS00716"/>
    </source>
</evidence>
<dbReference type="HAMAP" id="MF_00963">
    <property type="entry name" value="Sigma70_RpoD_SigA"/>
    <property type="match status" value="1"/>
</dbReference>
<keyword evidence="4" id="KW-0731">Sigma factor</keyword>
<dbReference type="GO" id="GO:0016987">
    <property type="term" value="F:sigma factor activity"/>
    <property type="evidence" value="ECO:0007669"/>
    <property type="project" value="UniProtKB-KW"/>
</dbReference>
<dbReference type="FunFam" id="1.10.601.10:FF:000001">
    <property type="entry name" value="RNA polymerase sigma factor SigA"/>
    <property type="match status" value="1"/>
</dbReference>
<organism evidence="11">
    <name type="scientific">freshwater metagenome</name>
    <dbReference type="NCBI Taxonomy" id="449393"/>
    <lineage>
        <taxon>unclassified sequences</taxon>
        <taxon>metagenomes</taxon>
        <taxon>ecological metagenomes</taxon>
    </lineage>
</organism>
<dbReference type="NCBIfam" id="TIGR02393">
    <property type="entry name" value="RpoD_Cterm"/>
    <property type="match status" value="1"/>
</dbReference>
<name>A0A6J6J7Y0_9ZZZZ</name>
<dbReference type="InterPro" id="IPR014284">
    <property type="entry name" value="RNA_pol_sigma-70_dom"/>
</dbReference>
<dbReference type="Pfam" id="PF00140">
    <property type="entry name" value="Sigma70_r1_2"/>
    <property type="match status" value="1"/>
</dbReference>
<dbReference type="PANTHER" id="PTHR30603:SF60">
    <property type="entry name" value="RNA POLYMERASE SIGMA FACTOR RPOD"/>
    <property type="match status" value="1"/>
</dbReference>
<keyword evidence="5" id="KW-0238">DNA-binding</keyword>
<evidence type="ECO:0000256" key="4">
    <source>
        <dbReference type="ARBA" id="ARBA00023082"/>
    </source>
</evidence>
<evidence type="ECO:0000256" key="6">
    <source>
        <dbReference type="ARBA" id="ARBA00023163"/>
    </source>
</evidence>
<dbReference type="InterPro" id="IPR013324">
    <property type="entry name" value="RNA_pol_sigma_r3/r4-like"/>
</dbReference>
<protein>
    <submittedName>
        <fullName evidence="11">Unannotated protein</fullName>
    </submittedName>
</protein>
<dbReference type="SUPFAM" id="SSF88946">
    <property type="entry name" value="Sigma2 domain of RNA polymerase sigma factors"/>
    <property type="match status" value="1"/>
</dbReference>
<dbReference type="GO" id="GO:0006352">
    <property type="term" value="P:DNA-templated transcription initiation"/>
    <property type="evidence" value="ECO:0007669"/>
    <property type="project" value="InterPro"/>
</dbReference>
<evidence type="ECO:0000313" key="10">
    <source>
        <dbReference type="EMBL" id="CAB4569879.1"/>
    </source>
</evidence>
<dbReference type="Gene3D" id="1.10.10.10">
    <property type="entry name" value="Winged helix-like DNA-binding domain superfamily/Winged helix DNA-binding domain"/>
    <property type="match status" value="2"/>
</dbReference>
<dbReference type="AlphaFoldDB" id="A0A6J6J7Y0"/>
<reference evidence="11" key="1">
    <citation type="submission" date="2020-05" db="EMBL/GenBank/DDBJ databases">
        <authorList>
            <person name="Chiriac C."/>
            <person name="Salcher M."/>
            <person name="Ghai R."/>
            <person name="Kavagutti S V."/>
        </authorList>
    </citation>
    <scope>NUCLEOTIDE SEQUENCE</scope>
</reference>
<dbReference type="InterPro" id="IPR007624">
    <property type="entry name" value="RNA_pol_sigma70_r3"/>
</dbReference>
<proteinExistence type="inferred from homology"/>
<evidence type="ECO:0000259" key="8">
    <source>
        <dbReference type="PROSITE" id="PS00715"/>
    </source>
</evidence>
<gene>
    <name evidence="10" type="ORF">UFOPK1711_00437</name>
    <name evidence="11" type="ORF">UFOPK2143_00002</name>
</gene>
<evidence type="ECO:0000313" key="11">
    <source>
        <dbReference type="EMBL" id="CAB4632603.1"/>
    </source>
</evidence>
<feature type="compositionally biased region" description="Low complexity" evidence="7">
    <location>
        <begin position="1"/>
        <end position="16"/>
    </location>
</feature>
<sequence>MSEVTEVSDSSTESSSRGNPPDDAAFKRLVKRGLARPDLVVSGDEAIEALIDVDPTPEAIEQLRLRLAEHGVTLDDAVPVAEEIDALDDADTVGDVEEVVIIAHDPLLDDLEDDDLVERRMRARFRPSTKGTMRLNSQSGGTSDPVRMYMREIGRVSLLTGPEEVVLAKQIERGTAASERLADLAAEGLLDALEPAERTQLKRLARKGEDAKAELTQANLRLVVSIAKRYAGGGAMQLLDLIQEGNLGLMRAVEKFDWTKGFKFSTYATWWIRQAITRAIADQARTIRIPVHMMEAINKQIRVSREMTQQLEREPTDEELASRLEYPVEKVRELKRFAIDPLSLDSPLREGEDSSLSDIIEDHRLETPADAATRHMLNEAIEEALDELNDRERELLRMRFGLDDGQPRTLEEVGRQFGVTRERIRQIETKTLAKLRNPQHSQRLRDYFEVD</sequence>
<dbReference type="Pfam" id="PF04542">
    <property type="entry name" value="Sigma70_r2"/>
    <property type="match status" value="1"/>
</dbReference>
<evidence type="ECO:0000256" key="1">
    <source>
        <dbReference type="ARBA" id="ARBA00007788"/>
    </source>
</evidence>
<dbReference type="SUPFAM" id="SSF88659">
    <property type="entry name" value="Sigma3 and sigma4 domains of RNA polymerase sigma factors"/>
    <property type="match status" value="2"/>
</dbReference>
<feature type="domain" description="RNA polymerase sigma-70" evidence="9">
    <location>
        <begin position="409"/>
        <end position="435"/>
    </location>
</feature>
<keyword evidence="3" id="KW-0805">Transcription regulation</keyword>
<dbReference type="EMBL" id="CAEZTR010000018">
    <property type="protein sequence ID" value="CAB4569879.1"/>
    <property type="molecule type" value="Genomic_DNA"/>
</dbReference>
<accession>A0A6J6J7Y0</accession>
<dbReference type="PRINTS" id="PR00046">
    <property type="entry name" value="SIGMA70FCT"/>
</dbReference>
<feature type="region of interest" description="Disordered" evidence="7">
    <location>
        <begin position="1"/>
        <end position="24"/>
    </location>
</feature>
<keyword evidence="6" id="KW-0804">Transcription</keyword>
<dbReference type="PANTHER" id="PTHR30603">
    <property type="entry name" value="RNA POLYMERASE SIGMA FACTOR RPO"/>
    <property type="match status" value="1"/>
</dbReference>
<dbReference type="PROSITE" id="PS00715">
    <property type="entry name" value="SIGMA70_1"/>
    <property type="match status" value="1"/>
</dbReference>
<dbReference type="InterPro" id="IPR050239">
    <property type="entry name" value="Sigma-70_RNA_pol_init_factors"/>
</dbReference>
<evidence type="ECO:0000256" key="5">
    <source>
        <dbReference type="ARBA" id="ARBA00023125"/>
    </source>
</evidence>
<dbReference type="Gene3D" id="1.10.601.10">
    <property type="entry name" value="RNA Polymerase Primary Sigma Factor"/>
    <property type="match status" value="1"/>
</dbReference>
<dbReference type="InterPro" id="IPR000943">
    <property type="entry name" value="RNA_pol_sigma70"/>
</dbReference>
<feature type="domain" description="RNA polymerase sigma-70" evidence="8">
    <location>
        <begin position="240"/>
        <end position="253"/>
    </location>
</feature>
<dbReference type="Pfam" id="PF04545">
    <property type="entry name" value="Sigma70_r4"/>
    <property type="match status" value="1"/>
</dbReference>
<dbReference type="InterPro" id="IPR007630">
    <property type="entry name" value="RNA_pol_sigma70_r4"/>
</dbReference>
<dbReference type="InterPro" id="IPR013325">
    <property type="entry name" value="RNA_pol_sigma_r2"/>
</dbReference>
<dbReference type="InterPro" id="IPR036388">
    <property type="entry name" value="WH-like_DNA-bd_sf"/>
</dbReference>
<dbReference type="GO" id="GO:0003677">
    <property type="term" value="F:DNA binding"/>
    <property type="evidence" value="ECO:0007669"/>
    <property type="project" value="UniProtKB-KW"/>
</dbReference>
<dbReference type="InterPro" id="IPR012760">
    <property type="entry name" value="RNA_pol_sigma_RpoD_C"/>
</dbReference>
<dbReference type="EMBL" id="CAEZVV010000001">
    <property type="protein sequence ID" value="CAB4632603.1"/>
    <property type="molecule type" value="Genomic_DNA"/>
</dbReference>
<comment type="similarity">
    <text evidence="1">Belongs to the sigma-70 factor family.</text>
</comment>
<evidence type="ECO:0000256" key="3">
    <source>
        <dbReference type="ARBA" id="ARBA00023015"/>
    </source>
</evidence>
<evidence type="ECO:0000256" key="2">
    <source>
        <dbReference type="ARBA" id="ARBA00022490"/>
    </source>
</evidence>
<dbReference type="NCBIfam" id="TIGR02937">
    <property type="entry name" value="sigma70-ECF"/>
    <property type="match status" value="1"/>
</dbReference>
<dbReference type="InterPro" id="IPR028630">
    <property type="entry name" value="Sigma70_RpoD"/>
</dbReference>
<dbReference type="CDD" id="cd06171">
    <property type="entry name" value="Sigma70_r4"/>
    <property type="match status" value="1"/>
</dbReference>
<keyword evidence="2" id="KW-0963">Cytoplasm</keyword>
<dbReference type="Pfam" id="PF04539">
    <property type="entry name" value="Sigma70_r3"/>
    <property type="match status" value="1"/>
</dbReference>
<dbReference type="InterPro" id="IPR007627">
    <property type="entry name" value="RNA_pol_sigma70_r2"/>
</dbReference>
<evidence type="ECO:0000256" key="7">
    <source>
        <dbReference type="SAM" id="MobiDB-lite"/>
    </source>
</evidence>
<dbReference type="InterPro" id="IPR009042">
    <property type="entry name" value="RNA_pol_sigma70_r1_2"/>
</dbReference>